<proteinExistence type="predicted"/>
<sequence>MYWVAGRAQHRREIESFLDVYLKENARINGAEYSTWRCLSTKGRRLELTSRTNVDRLRLPLLKFFDVSQEQRPGPDTMSMSLSTLSFTIAPRFTAVFKSALLPTQRRCLRNKVIYFEEKLVLPKLNRTMSAHKRMALINAEGFDGSSYR</sequence>
<name>A0A915KWF8_ROMCU</name>
<accession>A0A915KWF8</accession>
<dbReference type="Proteomes" id="UP000887565">
    <property type="component" value="Unplaced"/>
</dbReference>
<reference evidence="2" key="1">
    <citation type="submission" date="2022-11" db="UniProtKB">
        <authorList>
            <consortium name="WormBaseParasite"/>
        </authorList>
    </citation>
    <scope>IDENTIFICATION</scope>
</reference>
<keyword evidence="1" id="KW-1185">Reference proteome</keyword>
<dbReference type="AlphaFoldDB" id="A0A915KWF8"/>
<evidence type="ECO:0000313" key="1">
    <source>
        <dbReference type="Proteomes" id="UP000887565"/>
    </source>
</evidence>
<dbReference type="WBParaSite" id="nRc.2.0.1.t42808-RA">
    <property type="protein sequence ID" value="nRc.2.0.1.t42808-RA"/>
    <property type="gene ID" value="nRc.2.0.1.g42808"/>
</dbReference>
<organism evidence="1 2">
    <name type="scientific">Romanomermis culicivorax</name>
    <name type="common">Nematode worm</name>
    <dbReference type="NCBI Taxonomy" id="13658"/>
    <lineage>
        <taxon>Eukaryota</taxon>
        <taxon>Metazoa</taxon>
        <taxon>Ecdysozoa</taxon>
        <taxon>Nematoda</taxon>
        <taxon>Enoplea</taxon>
        <taxon>Dorylaimia</taxon>
        <taxon>Mermithida</taxon>
        <taxon>Mermithoidea</taxon>
        <taxon>Mermithidae</taxon>
        <taxon>Romanomermis</taxon>
    </lineage>
</organism>
<evidence type="ECO:0000313" key="2">
    <source>
        <dbReference type="WBParaSite" id="nRc.2.0.1.t42808-RA"/>
    </source>
</evidence>
<protein>
    <submittedName>
        <fullName evidence="2">LAGLIDADG homing endonuclease</fullName>
    </submittedName>
</protein>